<evidence type="ECO:0000313" key="2">
    <source>
        <dbReference type="EMBL" id="ESQ29145.1"/>
    </source>
</evidence>
<proteinExistence type="predicted"/>
<evidence type="ECO:0000313" key="3">
    <source>
        <dbReference type="Proteomes" id="UP000030689"/>
    </source>
</evidence>
<dbReference type="KEGG" id="eus:EUTSA_v10023994mg"/>
<name>V4JUV1_EUTSA</name>
<keyword evidence="3" id="KW-1185">Reference proteome</keyword>
<reference evidence="2 3" key="1">
    <citation type="journal article" date="2013" name="Front. Plant Sci.">
        <title>The Reference Genome of the Halophytic Plant Eutrema salsugineum.</title>
        <authorList>
            <person name="Yang R."/>
            <person name="Jarvis D.E."/>
            <person name="Chen H."/>
            <person name="Beilstein M.A."/>
            <person name="Grimwood J."/>
            <person name="Jenkins J."/>
            <person name="Shu S."/>
            <person name="Prochnik S."/>
            <person name="Xin M."/>
            <person name="Ma C."/>
            <person name="Schmutz J."/>
            <person name="Wing R.A."/>
            <person name="Mitchell-Olds T."/>
            <person name="Schumaker K.S."/>
            <person name="Wang X."/>
        </authorList>
    </citation>
    <scope>NUCLEOTIDE SEQUENCE [LARGE SCALE GENOMIC DNA]</scope>
</reference>
<sequence>MAASKTTIFIVFLLYLSCALLVSPSGIQAHRSCRSAKDCIVLCQGAVAGCVDGHCICERLKAEIEPTKTIRCKTDRDCPDSRKCPIKDYYYSCLHGECTCRTV</sequence>
<dbReference type="AlphaFoldDB" id="V4JUV1"/>
<evidence type="ECO:0000256" key="1">
    <source>
        <dbReference type="SAM" id="SignalP"/>
    </source>
</evidence>
<dbReference type="Gramene" id="ESQ29145">
    <property type="protein sequence ID" value="ESQ29145"/>
    <property type="gene ID" value="EUTSA_v10023994mg"/>
</dbReference>
<protein>
    <recommendedName>
        <fullName evidence="4">Defensin-like protein</fullName>
    </recommendedName>
</protein>
<dbReference type="OMA" id="HCICERL"/>
<organism evidence="2 3">
    <name type="scientific">Eutrema salsugineum</name>
    <name type="common">Saltwater cress</name>
    <name type="synonym">Sisymbrium salsugineum</name>
    <dbReference type="NCBI Taxonomy" id="72664"/>
    <lineage>
        <taxon>Eukaryota</taxon>
        <taxon>Viridiplantae</taxon>
        <taxon>Streptophyta</taxon>
        <taxon>Embryophyta</taxon>
        <taxon>Tracheophyta</taxon>
        <taxon>Spermatophyta</taxon>
        <taxon>Magnoliopsida</taxon>
        <taxon>eudicotyledons</taxon>
        <taxon>Gunneridae</taxon>
        <taxon>Pentapetalae</taxon>
        <taxon>rosids</taxon>
        <taxon>malvids</taxon>
        <taxon>Brassicales</taxon>
        <taxon>Brassicaceae</taxon>
        <taxon>Eutremeae</taxon>
        <taxon>Eutrema</taxon>
    </lineage>
</organism>
<feature type="signal peptide" evidence="1">
    <location>
        <begin position="1"/>
        <end position="29"/>
    </location>
</feature>
<gene>
    <name evidence="2" type="ORF">EUTSA_v10023994mg</name>
</gene>
<evidence type="ECO:0008006" key="4">
    <source>
        <dbReference type="Google" id="ProtNLM"/>
    </source>
</evidence>
<dbReference type="EMBL" id="KI517881">
    <property type="protein sequence ID" value="ESQ29145.1"/>
    <property type="molecule type" value="Genomic_DNA"/>
</dbReference>
<dbReference type="Proteomes" id="UP000030689">
    <property type="component" value="Unassembled WGS sequence"/>
</dbReference>
<dbReference type="eggNOG" id="KOG1075">
    <property type="taxonomic scope" value="Eukaryota"/>
</dbReference>
<accession>V4JUV1</accession>
<keyword evidence="1" id="KW-0732">Signal</keyword>
<feature type="chain" id="PRO_5004721739" description="Defensin-like protein" evidence="1">
    <location>
        <begin position="30"/>
        <end position="103"/>
    </location>
</feature>